<dbReference type="Proteomes" id="UP000217895">
    <property type="component" value="Plasmid Plasmid2 dna"/>
</dbReference>
<evidence type="ECO:0000256" key="6">
    <source>
        <dbReference type="ARBA" id="ARBA00022932"/>
    </source>
</evidence>
<dbReference type="Gene3D" id="1.10.8.60">
    <property type="match status" value="1"/>
</dbReference>
<dbReference type="InterPro" id="IPR008921">
    <property type="entry name" value="DNA_pol3_clamp-load_cplx_C"/>
</dbReference>
<dbReference type="PANTHER" id="PTHR11669:SF0">
    <property type="entry name" value="PROTEIN STICHEL-LIKE 2"/>
    <property type="match status" value="1"/>
</dbReference>
<keyword evidence="8" id="KW-0548">Nucleotidyltransferase</keyword>
<dbReference type="EC" id="2.7.7.7" evidence="8"/>
<keyword evidence="8" id="KW-0235">DNA replication</keyword>
<evidence type="ECO:0000256" key="1">
    <source>
        <dbReference type="ARBA" id="ARBA00006360"/>
    </source>
</evidence>
<protein>
    <recommendedName>
        <fullName evidence="8">DNA polymerase III subunit gamma/tau</fullName>
        <ecNumber evidence="8">2.7.7.7</ecNumber>
    </recommendedName>
</protein>
<comment type="similarity">
    <text evidence="1 8">Belongs to the DnaX/STICHEL family.</text>
</comment>
<geneLocation type="plasmid" evidence="10">
    <name>plasmid2</name>
</geneLocation>
<evidence type="ECO:0000256" key="8">
    <source>
        <dbReference type="RuleBase" id="RU364063"/>
    </source>
</evidence>
<evidence type="ECO:0000256" key="2">
    <source>
        <dbReference type="ARBA" id="ARBA00022723"/>
    </source>
</evidence>
<keyword evidence="2" id="KW-0479">Metal-binding</keyword>
<dbReference type="InterPro" id="IPR012763">
    <property type="entry name" value="DNA_pol_III_sug/sutau_N"/>
</dbReference>
<keyword evidence="6 8" id="KW-0239">DNA-directed DNA polymerase</keyword>
<dbReference type="FunFam" id="1.10.8.60:FF:000013">
    <property type="entry name" value="DNA polymerase III subunit gamma/tau"/>
    <property type="match status" value="1"/>
</dbReference>
<comment type="function">
    <text evidence="8">DNA polymerase III is a complex, multichain enzyme responsible for most of the replicative synthesis in bacteria. This DNA polymerase also exhibits 3' to 5' exonuclease activity.</text>
</comment>
<dbReference type="GO" id="GO:0046872">
    <property type="term" value="F:metal ion binding"/>
    <property type="evidence" value="ECO:0007669"/>
    <property type="project" value="UniProtKB-KW"/>
</dbReference>
<dbReference type="GO" id="GO:0009360">
    <property type="term" value="C:DNA polymerase III complex"/>
    <property type="evidence" value="ECO:0007669"/>
    <property type="project" value="InterPro"/>
</dbReference>
<dbReference type="GO" id="GO:0005524">
    <property type="term" value="F:ATP binding"/>
    <property type="evidence" value="ECO:0007669"/>
    <property type="project" value="UniProtKB-KW"/>
</dbReference>
<organism evidence="10 11">
    <name type="scientific">Leptolyngbya boryana NIES-2135</name>
    <dbReference type="NCBI Taxonomy" id="1973484"/>
    <lineage>
        <taxon>Bacteria</taxon>
        <taxon>Bacillati</taxon>
        <taxon>Cyanobacteriota</taxon>
        <taxon>Cyanophyceae</taxon>
        <taxon>Leptolyngbyales</taxon>
        <taxon>Leptolyngbyaceae</taxon>
        <taxon>Leptolyngbya group</taxon>
        <taxon>Leptolyngbya</taxon>
    </lineage>
</organism>
<keyword evidence="3 8" id="KW-0547">Nucleotide-binding</keyword>
<dbReference type="GO" id="GO:0003887">
    <property type="term" value="F:DNA-directed DNA polymerase activity"/>
    <property type="evidence" value="ECO:0007669"/>
    <property type="project" value="UniProtKB-KW"/>
</dbReference>
<evidence type="ECO:0000256" key="3">
    <source>
        <dbReference type="ARBA" id="ARBA00022741"/>
    </source>
</evidence>
<dbReference type="InterPro" id="IPR027417">
    <property type="entry name" value="P-loop_NTPase"/>
</dbReference>
<dbReference type="CDD" id="cd18137">
    <property type="entry name" value="HLD_clamp_pol_III_gamma_tau"/>
    <property type="match status" value="1"/>
</dbReference>
<keyword evidence="11" id="KW-1185">Reference proteome</keyword>
<dbReference type="NCBIfam" id="TIGR02397">
    <property type="entry name" value="dnaX_nterm"/>
    <property type="match status" value="1"/>
</dbReference>
<keyword evidence="10" id="KW-0614">Plasmid</keyword>
<dbReference type="AlphaFoldDB" id="A0A1Z4JSV0"/>
<gene>
    <name evidence="8" type="primary">dnaX</name>
    <name evidence="10" type="ORF">NIES2135_66430</name>
</gene>
<evidence type="ECO:0000256" key="7">
    <source>
        <dbReference type="ARBA" id="ARBA00049244"/>
    </source>
</evidence>
<dbReference type="EMBL" id="AP018205">
    <property type="protein sequence ID" value="BAY59766.1"/>
    <property type="molecule type" value="Genomic_DNA"/>
</dbReference>
<dbReference type="InterPro" id="IPR003593">
    <property type="entry name" value="AAA+_ATPase"/>
</dbReference>
<keyword evidence="4" id="KW-0862">Zinc</keyword>
<dbReference type="SUPFAM" id="SSF52540">
    <property type="entry name" value="P-loop containing nucleoside triphosphate hydrolases"/>
    <property type="match status" value="1"/>
</dbReference>
<keyword evidence="5 8" id="KW-0067">ATP-binding</keyword>
<dbReference type="SUPFAM" id="SSF48019">
    <property type="entry name" value="post-AAA+ oligomerization domain-like"/>
    <property type="match status" value="1"/>
</dbReference>
<dbReference type="FunFam" id="3.40.50.300:FF:000014">
    <property type="entry name" value="DNA polymerase III subunit gamma/tau"/>
    <property type="match status" value="1"/>
</dbReference>
<dbReference type="SMART" id="SM00382">
    <property type="entry name" value="AAA"/>
    <property type="match status" value="1"/>
</dbReference>
<dbReference type="InterPro" id="IPR045085">
    <property type="entry name" value="HLD_clamp_pol_III_gamma_tau"/>
</dbReference>
<feature type="domain" description="AAA+ ATPase" evidence="9">
    <location>
        <begin position="37"/>
        <end position="181"/>
    </location>
</feature>
<name>A0A1Z4JSV0_LEPBY</name>
<dbReference type="Gene3D" id="3.40.50.300">
    <property type="entry name" value="P-loop containing nucleotide triphosphate hydrolases"/>
    <property type="match status" value="1"/>
</dbReference>
<evidence type="ECO:0000256" key="4">
    <source>
        <dbReference type="ARBA" id="ARBA00022833"/>
    </source>
</evidence>
<evidence type="ECO:0000313" key="10">
    <source>
        <dbReference type="EMBL" id="BAY59766.1"/>
    </source>
</evidence>
<dbReference type="GO" id="GO:0003677">
    <property type="term" value="F:DNA binding"/>
    <property type="evidence" value="ECO:0007669"/>
    <property type="project" value="InterPro"/>
</dbReference>
<dbReference type="PANTHER" id="PTHR11669">
    <property type="entry name" value="REPLICATION FACTOR C / DNA POLYMERASE III GAMMA-TAU SUBUNIT"/>
    <property type="match status" value="1"/>
</dbReference>
<comment type="catalytic activity">
    <reaction evidence="7 8">
        <text>DNA(n) + a 2'-deoxyribonucleoside 5'-triphosphate = DNA(n+1) + diphosphate</text>
        <dbReference type="Rhea" id="RHEA:22508"/>
        <dbReference type="Rhea" id="RHEA-COMP:17339"/>
        <dbReference type="Rhea" id="RHEA-COMP:17340"/>
        <dbReference type="ChEBI" id="CHEBI:33019"/>
        <dbReference type="ChEBI" id="CHEBI:61560"/>
        <dbReference type="ChEBI" id="CHEBI:173112"/>
        <dbReference type="EC" id="2.7.7.7"/>
    </reaction>
</comment>
<comment type="subunit">
    <text evidence="8">DNA polymerase III contains a core (composed of alpha, epsilon and theta chains) that associates with a tau subunit. This core dimerizes to form the POLIII' complex. PolIII' associates with the gamma complex (composed of gamma, delta, delta', psi and chi chains) and with the beta chain to form the complete DNA polymerase III complex.</text>
</comment>
<keyword evidence="8" id="KW-0808">Transferase</keyword>
<dbReference type="Pfam" id="PF13177">
    <property type="entry name" value="DNA_pol3_delta2"/>
    <property type="match status" value="1"/>
</dbReference>
<dbReference type="CDD" id="cd00009">
    <property type="entry name" value="AAA"/>
    <property type="match status" value="1"/>
</dbReference>
<dbReference type="InterPro" id="IPR050238">
    <property type="entry name" value="DNA_Rep/Repair_Clamp_Loader"/>
</dbReference>
<sequence length="450" mass="50022">MTYQSFHQKYRPQTFAELVGQNAIAQILTHAIEQSRIAPAYLFCGSRGTGKTSSARILAKSLNCLQADRPTPNPCGVCEACQAISQGNALDVIEIDAASNTGVENVRNLIERAQFAPVQLRMKIFVLDEAHMLSTSATSALLKTLEEPPEQVVFILATTEPHNLLPTIVSRCQRYDFRRIKLEPMVKHLATIANQEQLTIDDSALNLISRLSQGGLRDAETLLEQLSLFGSTITTEQIWESVGAVPDEHLVDWAESLLLPQVSSTETLLVQMQQLFQQGQEPIAIVQGLLRLLKDLQIAQTLPHSPKLSSVMPEIWQRLTNMNSINCIRLAEVRSQLRQAEFQLCQTSQPTLFLECLILDLIAIPALGAPAQINHSLLDLTTTWQQTLNQLSVNHRPIFRQAQLVQCSSKGATIRFRAASFLNLATNYQSEIEQALSQVLAYHVPVQLCT</sequence>
<dbReference type="GO" id="GO:0006261">
    <property type="term" value="P:DNA-templated DNA replication"/>
    <property type="evidence" value="ECO:0007669"/>
    <property type="project" value="TreeGrafter"/>
</dbReference>
<evidence type="ECO:0000313" key="11">
    <source>
        <dbReference type="Proteomes" id="UP000217895"/>
    </source>
</evidence>
<proteinExistence type="inferred from homology"/>
<evidence type="ECO:0000259" key="9">
    <source>
        <dbReference type="SMART" id="SM00382"/>
    </source>
</evidence>
<evidence type="ECO:0000256" key="5">
    <source>
        <dbReference type="ARBA" id="ARBA00022840"/>
    </source>
</evidence>
<dbReference type="Pfam" id="PF22608">
    <property type="entry name" value="DNAX_ATPase_lid"/>
    <property type="match status" value="1"/>
</dbReference>
<accession>A0A1Z4JSV0</accession>
<reference evidence="10 11" key="1">
    <citation type="submission" date="2017-06" db="EMBL/GenBank/DDBJ databases">
        <title>Genome sequencing of cyanobaciteial culture collection at National Institute for Environmental Studies (NIES).</title>
        <authorList>
            <person name="Hirose Y."/>
            <person name="Shimura Y."/>
            <person name="Fujisawa T."/>
            <person name="Nakamura Y."/>
            <person name="Kawachi M."/>
        </authorList>
    </citation>
    <scope>NUCLEOTIDE SEQUENCE [LARGE SCALE GENOMIC DNA]</scope>
    <source>
        <strain evidence="10 11">NIES-2135</strain>
        <plasmid evidence="11">Plasmid Plasmid2 dna</plasmid>
    </source>
</reference>